<dbReference type="InterPro" id="IPR052337">
    <property type="entry name" value="SAT4-like"/>
</dbReference>
<gene>
    <name evidence="9" type="ORF">G7Y89_g13577</name>
</gene>
<keyword evidence="2 7" id="KW-0812">Transmembrane</keyword>
<comment type="similarity">
    <text evidence="5">Belongs to the SAT4 family.</text>
</comment>
<feature type="transmembrane region" description="Helical" evidence="7">
    <location>
        <begin position="148"/>
        <end position="169"/>
    </location>
</feature>
<keyword evidence="4 7" id="KW-0472">Membrane</keyword>
<feature type="compositionally biased region" description="Polar residues" evidence="6">
    <location>
        <begin position="358"/>
        <end position="369"/>
    </location>
</feature>
<feature type="transmembrane region" description="Helical" evidence="7">
    <location>
        <begin position="189"/>
        <end position="212"/>
    </location>
</feature>
<evidence type="ECO:0000256" key="5">
    <source>
        <dbReference type="ARBA" id="ARBA00038359"/>
    </source>
</evidence>
<evidence type="ECO:0000256" key="7">
    <source>
        <dbReference type="SAM" id="Phobius"/>
    </source>
</evidence>
<feature type="region of interest" description="Disordered" evidence="6">
    <location>
        <begin position="324"/>
        <end position="372"/>
    </location>
</feature>
<proteinExistence type="inferred from homology"/>
<name>A0A8H4R7Z3_9HELO</name>
<accession>A0A8H4R7Z3</accession>
<reference evidence="9 10" key="1">
    <citation type="submission" date="2020-03" db="EMBL/GenBank/DDBJ databases">
        <title>Draft Genome Sequence of Cudoniella acicularis.</title>
        <authorList>
            <person name="Buettner E."/>
            <person name="Kellner H."/>
        </authorList>
    </citation>
    <scope>NUCLEOTIDE SEQUENCE [LARGE SCALE GENOMIC DNA]</scope>
    <source>
        <strain evidence="9 10">DSM 108380</strain>
    </source>
</reference>
<comment type="caution">
    <text evidence="9">The sequence shown here is derived from an EMBL/GenBank/DDBJ whole genome shotgun (WGS) entry which is preliminary data.</text>
</comment>
<dbReference type="PANTHER" id="PTHR33048:SF18">
    <property type="entry name" value="INTEGRAL MEMBRANE PROTEIN"/>
    <property type="match status" value="1"/>
</dbReference>
<feature type="transmembrane region" description="Helical" evidence="7">
    <location>
        <begin position="232"/>
        <end position="250"/>
    </location>
</feature>
<dbReference type="EMBL" id="JAAMPI010001609">
    <property type="protein sequence ID" value="KAF4624593.1"/>
    <property type="molecule type" value="Genomic_DNA"/>
</dbReference>
<evidence type="ECO:0000256" key="1">
    <source>
        <dbReference type="ARBA" id="ARBA00004141"/>
    </source>
</evidence>
<dbReference type="GO" id="GO:0016020">
    <property type="term" value="C:membrane"/>
    <property type="evidence" value="ECO:0007669"/>
    <property type="project" value="UniProtKB-SubCell"/>
</dbReference>
<feature type="compositionally biased region" description="Basic and acidic residues" evidence="6">
    <location>
        <begin position="329"/>
        <end position="357"/>
    </location>
</feature>
<feature type="transmembrane region" description="Helical" evidence="7">
    <location>
        <begin position="113"/>
        <end position="136"/>
    </location>
</feature>
<comment type="subcellular location">
    <subcellularLocation>
        <location evidence="1">Membrane</location>
        <topology evidence="1">Multi-pass membrane protein</topology>
    </subcellularLocation>
</comment>
<evidence type="ECO:0000256" key="2">
    <source>
        <dbReference type="ARBA" id="ARBA00022692"/>
    </source>
</evidence>
<dbReference type="InterPro" id="IPR049326">
    <property type="entry name" value="Rhodopsin_dom_fungi"/>
</dbReference>
<keyword evidence="3 7" id="KW-1133">Transmembrane helix</keyword>
<evidence type="ECO:0000256" key="6">
    <source>
        <dbReference type="SAM" id="MobiDB-lite"/>
    </source>
</evidence>
<feature type="transmembrane region" description="Helical" evidence="7">
    <location>
        <begin position="29"/>
        <end position="48"/>
    </location>
</feature>
<dbReference type="PANTHER" id="PTHR33048">
    <property type="entry name" value="PTH11-LIKE INTEGRAL MEMBRANE PROTEIN (AFU_ORTHOLOGUE AFUA_5G11245)"/>
    <property type="match status" value="1"/>
</dbReference>
<evidence type="ECO:0000259" key="8">
    <source>
        <dbReference type="Pfam" id="PF20684"/>
    </source>
</evidence>
<evidence type="ECO:0000313" key="10">
    <source>
        <dbReference type="Proteomes" id="UP000566819"/>
    </source>
</evidence>
<evidence type="ECO:0000256" key="3">
    <source>
        <dbReference type="ARBA" id="ARBA00022989"/>
    </source>
</evidence>
<protein>
    <recommendedName>
        <fullName evidence="8">Rhodopsin domain-containing protein</fullName>
    </recommendedName>
</protein>
<evidence type="ECO:0000313" key="9">
    <source>
        <dbReference type="EMBL" id="KAF4624593.1"/>
    </source>
</evidence>
<dbReference type="AlphaFoldDB" id="A0A8H4R7Z3"/>
<feature type="domain" description="Rhodopsin" evidence="8">
    <location>
        <begin position="55"/>
        <end position="298"/>
    </location>
</feature>
<dbReference type="OrthoDB" id="5398388at2759"/>
<keyword evidence="10" id="KW-1185">Reference proteome</keyword>
<sequence>MSSTNGGAPTAGAVAGAPMMPMGPLPSPFTTTLLSVEIVFLLLATVAVGARVHSSRISSRSRWLTIDLLLIIAALVVTYGCIIATIIGAAMVGLDFISDRLGVVGASQFAFKIYFSDVITTTAASGLCKVSILEFYKRIFITKGFQRMCNAGIFLVSAWMIGTSFTQLFSTTPISSAWHPERQLKDANYDYPTALLAIFGIGIVLDFLVLCLPLRSIYKLQLKWANKIKVSLILWLGIFCVICASVRFYYSYKQLAVVFEATAQDKGSITIMAAMWSKLEPSASIIAACLPTYGPLLSHSSIGSMVKSARSFFSISSRNRSRSISGANKEYDSRDDNVPGHNWHELRPNTRSHKVDTEANSTQSLTRPNNGYIGTASEITVAHQSTA</sequence>
<feature type="transmembrane region" description="Helical" evidence="7">
    <location>
        <begin position="68"/>
        <end position="93"/>
    </location>
</feature>
<evidence type="ECO:0000256" key="4">
    <source>
        <dbReference type="ARBA" id="ARBA00023136"/>
    </source>
</evidence>
<dbReference type="Pfam" id="PF20684">
    <property type="entry name" value="Fung_rhodopsin"/>
    <property type="match status" value="1"/>
</dbReference>
<dbReference type="Proteomes" id="UP000566819">
    <property type="component" value="Unassembled WGS sequence"/>
</dbReference>
<organism evidence="9 10">
    <name type="scientific">Cudoniella acicularis</name>
    <dbReference type="NCBI Taxonomy" id="354080"/>
    <lineage>
        <taxon>Eukaryota</taxon>
        <taxon>Fungi</taxon>
        <taxon>Dikarya</taxon>
        <taxon>Ascomycota</taxon>
        <taxon>Pezizomycotina</taxon>
        <taxon>Leotiomycetes</taxon>
        <taxon>Helotiales</taxon>
        <taxon>Tricladiaceae</taxon>
        <taxon>Cudoniella</taxon>
    </lineage>
</organism>